<dbReference type="PROSITE" id="PS51819">
    <property type="entry name" value="VOC"/>
    <property type="match status" value="1"/>
</dbReference>
<dbReference type="InterPro" id="IPR004360">
    <property type="entry name" value="Glyas_Fos-R_dOase_dom"/>
</dbReference>
<dbReference type="OrthoDB" id="10249419at2759"/>
<dbReference type="InterPro" id="IPR029068">
    <property type="entry name" value="Glyas_Bleomycin-R_OHBP_Dase"/>
</dbReference>
<dbReference type="Pfam" id="PF00903">
    <property type="entry name" value="Glyoxalase"/>
    <property type="match status" value="1"/>
</dbReference>
<dbReference type="CDD" id="cd07262">
    <property type="entry name" value="VOC_like"/>
    <property type="match status" value="1"/>
</dbReference>
<dbReference type="EMBL" id="ALBS01000215">
    <property type="protein sequence ID" value="EJT48037.1"/>
    <property type="molecule type" value="Genomic_DNA"/>
</dbReference>
<organism evidence="2 3">
    <name type="scientific">Trichosporon asahii var. asahii (strain ATCC 90039 / CBS 2479 / JCM 2466 / KCTC 7840 / NBRC 103889/ NCYC 2677 / UAMH 7654)</name>
    <name type="common">Yeast</name>
    <dbReference type="NCBI Taxonomy" id="1186058"/>
    <lineage>
        <taxon>Eukaryota</taxon>
        <taxon>Fungi</taxon>
        <taxon>Dikarya</taxon>
        <taxon>Basidiomycota</taxon>
        <taxon>Agaricomycotina</taxon>
        <taxon>Tremellomycetes</taxon>
        <taxon>Trichosporonales</taxon>
        <taxon>Trichosporonaceae</taxon>
        <taxon>Trichosporon</taxon>
    </lineage>
</organism>
<dbReference type="VEuPathDB" id="FungiDB:A1Q1_02953"/>
<dbReference type="Proteomes" id="UP000002748">
    <property type="component" value="Unassembled WGS sequence"/>
</dbReference>
<dbReference type="RefSeq" id="XP_014179657.1">
    <property type="nucleotide sequence ID" value="XM_014324182.1"/>
</dbReference>
<dbReference type="KEGG" id="tasa:A1Q1_02953"/>
<evidence type="ECO:0000313" key="2">
    <source>
        <dbReference type="EMBL" id="EJT48037.1"/>
    </source>
</evidence>
<protein>
    <recommendedName>
        <fullName evidence="1">VOC domain-containing protein</fullName>
    </recommendedName>
</protein>
<comment type="caution">
    <text evidence="2">The sequence shown here is derived from an EMBL/GenBank/DDBJ whole genome shotgun (WGS) entry which is preliminary data.</text>
</comment>
<feature type="domain" description="VOC" evidence="1">
    <location>
        <begin position="22"/>
        <end position="146"/>
    </location>
</feature>
<dbReference type="AlphaFoldDB" id="J6EYX1"/>
<name>J6EYX1_TRIAS</name>
<evidence type="ECO:0000313" key="3">
    <source>
        <dbReference type="Proteomes" id="UP000002748"/>
    </source>
</evidence>
<sequence>MSTFTGTGTGTGSNTGFVQNPLVDHIGLTVSDYAKAKKFYTAILESVGAKLHMEITPPHTPEGKYVAGYGYTTPDFWISNCDEHVAPTHVAFACDSRAQVDKWYEAALKAGAKDNGKPGIRAQYHPNYYGAFVIDADGHRIEAVCHKPE</sequence>
<dbReference type="InterPro" id="IPR037523">
    <property type="entry name" value="VOC_core"/>
</dbReference>
<dbReference type="PANTHER" id="PTHR35006:SF2">
    <property type="entry name" value="GLYOXALASE FAMILY PROTEIN (AFU_ORTHOLOGUE AFUA_5G14830)"/>
    <property type="match status" value="1"/>
</dbReference>
<dbReference type="Gene3D" id="3.10.180.10">
    <property type="entry name" value="2,3-Dihydroxybiphenyl 1,2-Dioxygenase, domain 1"/>
    <property type="match status" value="1"/>
</dbReference>
<gene>
    <name evidence="2" type="ORF">A1Q1_02953</name>
</gene>
<dbReference type="PANTHER" id="PTHR35006">
    <property type="entry name" value="GLYOXALASE FAMILY PROTEIN (AFU_ORTHOLOGUE AFUA_5G14830)"/>
    <property type="match status" value="1"/>
</dbReference>
<accession>J6EYX1</accession>
<dbReference type="GeneID" id="25986466"/>
<dbReference type="SUPFAM" id="SSF54593">
    <property type="entry name" value="Glyoxalase/Bleomycin resistance protein/Dihydroxybiphenyl dioxygenase"/>
    <property type="match status" value="1"/>
</dbReference>
<evidence type="ECO:0000259" key="1">
    <source>
        <dbReference type="PROSITE" id="PS51819"/>
    </source>
</evidence>
<proteinExistence type="predicted"/>
<reference evidence="2 3" key="1">
    <citation type="journal article" date="2012" name="Eukaryot. Cell">
        <title>Draft genome sequence of CBS 2479, the standard type strain of Trichosporon asahii.</title>
        <authorList>
            <person name="Yang R.Y."/>
            <person name="Li H.T."/>
            <person name="Zhu H."/>
            <person name="Zhou G.P."/>
            <person name="Wang M."/>
            <person name="Wang L."/>
        </authorList>
    </citation>
    <scope>NUCLEOTIDE SEQUENCE [LARGE SCALE GENOMIC DNA]</scope>
    <source>
        <strain evidence="3">ATCC 90039 / CBS 2479 / JCM 2466 / KCTC 7840 / NCYC 2677 / UAMH 7654</strain>
    </source>
</reference>
<dbReference type="HOGENOM" id="CLU_046006_6_1_1"/>